<feature type="transmembrane region" description="Helical" evidence="14">
    <location>
        <begin position="179"/>
        <end position="199"/>
    </location>
</feature>
<dbReference type="InterPro" id="IPR005467">
    <property type="entry name" value="His_kinase_dom"/>
</dbReference>
<organism evidence="17 18">
    <name type="scientific">Rhodohalobacter mucosus</name>
    <dbReference type="NCBI Taxonomy" id="2079485"/>
    <lineage>
        <taxon>Bacteria</taxon>
        <taxon>Pseudomonadati</taxon>
        <taxon>Balneolota</taxon>
        <taxon>Balneolia</taxon>
        <taxon>Balneolales</taxon>
        <taxon>Balneolaceae</taxon>
        <taxon>Rhodohalobacter</taxon>
    </lineage>
</organism>
<dbReference type="InterPro" id="IPR003594">
    <property type="entry name" value="HATPase_dom"/>
</dbReference>
<keyword evidence="6" id="KW-0808">Transferase</keyword>
<dbReference type="Pfam" id="PF02518">
    <property type="entry name" value="HATPase_c"/>
    <property type="match status" value="1"/>
</dbReference>
<dbReference type="PROSITE" id="PS50109">
    <property type="entry name" value="HIS_KIN"/>
    <property type="match status" value="1"/>
</dbReference>
<dbReference type="EC" id="2.7.13.3" evidence="3"/>
<keyword evidence="13 14" id="KW-0472">Membrane</keyword>
<evidence type="ECO:0000256" key="2">
    <source>
        <dbReference type="ARBA" id="ARBA00004651"/>
    </source>
</evidence>
<dbReference type="CDD" id="cd06225">
    <property type="entry name" value="HAMP"/>
    <property type="match status" value="1"/>
</dbReference>
<comment type="subcellular location">
    <subcellularLocation>
        <location evidence="2">Cell membrane</location>
        <topology evidence="2">Multi-pass membrane protein</topology>
    </subcellularLocation>
</comment>
<dbReference type="InterPro" id="IPR050398">
    <property type="entry name" value="HssS/ArlS-like"/>
</dbReference>
<evidence type="ECO:0000259" key="15">
    <source>
        <dbReference type="PROSITE" id="PS50109"/>
    </source>
</evidence>
<dbReference type="SMART" id="SM00387">
    <property type="entry name" value="HATPase_c"/>
    <property type="match status" value="1"/>
</dbReference>
<feature type="domain" description="Histidine kinase" evidence="15">
    <location>
        <begin position="267"/>
        <end position="486"/>
    </location>
</feature>
<evidence type="ECO:0000256" key="8">
    <source>
        <dbReference type="ARBA" id="ARBA00022741"/>
    </source>
</evidence>
<dbReference type="GO" id="GO:0005886">
    <property type="term" value="C:plasma membrane"/>
    <property type="evidence" value="ECO:0007669"/>
    <property type="project" value="UniProtKB-SubCell"/>
</dbReference>
<dbReference type="InterPro" id="IPR036890">
    <property type="entry name" value="HATPase_C_sf"/>
</dbReference>
<dbReference type="OrthoDB" id="1522504at2"/>
<keyword evidence="11 14" id="KW-1133">Transmembrane helix</keyword>
<evidence type="ECO:0000256" key="12">
    <source>
        <dbReference type="ARBA" id="ARBA00023012"/>
    </source>
</evidence>
<feature type="domain" description="HAMP" evidence="16">
    <location>
        <begin position="200"/>
        <end position="252"/>
    </location>
</feature>
<dbReference type="Gene3D" id="1.10.287.130">
    <property type="match status" value="1"/>
</dbReference>
<evidence type="ECO:0000313" key="18">
    <source>
        <dbReference type="Proteomes" id="UP000245533"/>
    </source>
</evidence>
<evidence type="ECO:0000256" key="1">
    <source>
        <dbReference type="ARBA" id="ARBA00000085"/>
    </source>
</evidence>
<evidence type="ECO:0000256" key="11">
    <source>
        <dbReference type="ARBA" id="ARBA00022989"/>
    </source>
</evidence>
<name>A0A316U0P7_9BACT</name>
<dbReference type="SUPFAM" id="SSF158472">
    <property type="entry name" value="HAMP domain-like"/>
    <property type="match status" value="1"/>
</dbReference>
<protein>
    <recommendedName>
        <fullName evidence="3">histidine kinase</fullName>
        <ecNumber evidence="3">2.7.13.3</ecNumber>
    </recommendedName>
</protein>
<dbReference type="PRINTS" id="PR00344">
    <property type="entry name" value="BCTRLSENSOR"/>
</dbReference>
<keyword evidence="8" id="KW-0547">Nucleotide-binding</keyword>
<dbReference type="AlphaFoldDB" id="A0A316U0P7"/>
<keyword evidence="12" id="KW-0902">Two-component regulatory system</keyword>
<keyword evidence="5" id="KW-0597">Phosphoprotein</keyword>
<dbReference type="InterPro" id="IPR003660">
    <property type="entry name" value="HAMP_dom"/>
</dbReference>
<dbReference type="FunFam" id="1.10.287.130:FF:000008">
    <property type="entry name" value="Two-component sensor histidine kinase"/>
    <property type="match status" value="1"/>
</dbReference>
<dbReference type="RefSeq" id="WP_109647099.1">
    <property type="nucleotide sequence ID" value="NZ_QGGB01000007.1"/>
</dbReference>
<dbReference type="Gene3D" id="3.30.565.10">
    <property type="entry name" value="Histidine kinase-like ATPase, C-terminal domain"/>
    <property type="match status" value="1"/>
</dbReference>
<evidence type="ECO:0000256" key="4">
    <source>
        <dbReference type="ARBA" id="ARBA00022475"/>
    </source>
</evidence>
<dbReference type="PANTHER" id="PTHR45528">
    <property type="entry name" value="SENSOR HISTIDINE KINASE CPXA"/>
    <property type="match status" value="1"/>
</dbReference>
<evidence type="ECO:0000256" key="6">
    <source>
        <dbReference type="ARBA" id="ARBA00022679"/>
    </source>
</evidence>
<dbReference type="SUPFAM" id="SSF47384">
    <property type="entry name" value="Homodimeric domain of signal transducing histidine kinase"/>
    <property type="match status" value="1"/>
</dbReference>
<dbReference type="PANTHER" id="PTHR45528:SF1">
    <property type="entry name" value="SENSOR HISTIDINE KINASE CPXA"/>
    <property type="match status" value="1"/>
</dbReference>
<dbReference type="InterPro" id="IPR036097">
    <property type="entry name" value="HisK_dim/P_sf"/>
</dbReference>
<proteinExistence type="predicted"/>
<dbReference type="CDD" id="cd00075">
    <property type="entry name" value="HATPase"/>
    <property type="match status" value="1"/>
</dbReference>
<dbReference type="SMART" id="SM00304">
    <property type="entry name" value="HAMP"/>
    <property type="match status" value="1"/>
</dbReference>
<evidence type="ECO:0000256" key="14">
    <source>
        <dbReference type="SAM" id="Phobius"/>
    </source>
</evidence>
<dbReference type="EMBL" id="QGGB01000007">
    <property type="protein sequence ID" value="PWN06306.1"/>
    <property type="molecule type" value="Genomic_DNA"/>
</dbReference>
<dbReference type="InterPro" id="IPR004358">
    <property type="entry name" value="Sig_transdc_His_kin-like_C"/>
</dbReference>
<evidence type="ECO:0000259" key="16">
    <source>
        <dbReference type="PROSITE" id="PS50885"/>
    </source>
</evidence>
<keyword evidence="10" id="KW-0067">ATP-binding</keyword>
<dbReference type="Proteomes" id="UP000245533">
    <property type="component" value="Unassembled WGS sequence"/>
</dbReference>
<reference evidence="17 18" key="1">
    <citation type="submission" date="2018-05" db="EMBL/GenBank/DDBJ databases">
        <title>Rhodohalobacter halophilus gen. nov., sp. nov., a moderately halophilic member of the family Balneolaceae.</title>
        <authorList>
            <person name="Liu Z.-W."/>
        </authorList>
    </citation>
    <scope>NUCLEOTIDE SEQUENCE [LARGE SCALE GENOMIC DNA]</scope>
    <source>
        <strain evidence="17 18">8A47</strain>
    </source>
</reference>
<dbReference type="Pfam" id="PF00512">
    <property type="entry name" value="HisKA"/>
    <property type="match status" value="1"/>
</dbReference>
<dbReference type="PROSITE" id="PS50885">
    <property type="entry name" value="HAMP"/>
    <property type="match status" value="1"/>
</dbReference>
<comment type="catalytic activity">
    <reaction evidence="1">
        <text>ATP + protein L-histidine = ADP + protein N-phospho-L-histidine.</text>
        <dbReference type="EC" id="2.7.13.3"/>
    </reaction>
</comment>
<dbReference type="FunFam" id="3.30.565.10:FF:000006">
    <property type="entry name" value="Sensor histidine kinase WalK"/>
    <property type="match status" value="1"/>
</dbReference>
<evidence type="ECO:0000256" key="9">
    <source>
        <dbReference type="ARBA" id="ARBA00022777"/>
    </source>
</evidence>
<evidence type="ECO:0000256" key="10">
    <source>
        <dbReference type="ARBA" id="ARBA00022840"/>
    </source>
</evidence>
<accession>A0A316U0P7</accession>
<keyword evidence="7 14" id="KW-0812">Transmembrane</keyword>
<sequence length="486" mass="53956">MNRFYLKIAAIFSVILIVFGIAVALITTKASSDVVQEAIQTTNKDLAPLLAKEFQPMLIDEFDQQKIEQKLTELSGKNPQFDFYLLNYEGKVKSVIPASRELVVLENSMIDTRPLDAFIQGKALPIVAQDPLNPDKRKTFSAANISIMGSEGCYLYVVLEGDQFTKATAMVSESYITRGTLWVIGIVLAISLATGLFLFSSISRRLDKMKTTVKKFERGQLTERIETEGSDELTDLAVCFNRMADTLVDNMKEIEKSDRMRRELIANVSHDLRSPLASIQGYLETIDMKRESLSRDDLHSYLKTVLGNTQKLNRLIDDLFELTKLDTEQVRLSIEPISLPELVQDLVQQFKPLADNKGIRLEAVFPDYPNVLIEADISMLNRAITNLIDNAITHTPEGGTVTVSSVMNGEDVVLEISDTGSGIPETDLPHIFDRFYQADKSRSDTGGAGLGLAIARKIFALHGGEISVSSITNEGTTFTVHLPTHT</sequence>
<keyword evidence="18" id="KW-1185">Reference proteome</keyword>
<dbReference type="Pfam" id="PF00672">
    <property type="entry name" value="HAMP"/>
    <property type="match status" value="1"/>
</dbReference>
<comment type="caution">
    <text evidence="17">The sequence shown here is derived from an EMBL/GenBank/DDBJ whole genome shotgun (WGS) entry which is preliminary data.</text>
</comment>
<evidence type="ECO:0000313" key="17">
    <source>
        <dbReference type="EMBL" id="PWN06306.1"/>
    </source>
</evidence>
<keyword evidence="4" id="KW-1003">Cell membrane</keyword>
<dbReference type="SUPFAM" id="SSF55874">
    <property type="entry name" value="ATPase domain of HSP90 chaperone/DNA topoisomerase II/histidine kinase"/>
    <property type="match status" value="1"/>
</dbReference>
<dbReference type="Gene3D" id="6.10.340.10">
    <property type="match status" value="1"/>
</dbReference>
<evidence type="ECO:0000256" key="5">
    <source>
        <dbReference type="ARBA" id="ARBA00022553"/>
    </source>
</evidence>
<dbReference type="SMART" id="SM00388">
    <property type="entry name" value="HisKA"/>
    <property type="match status" value="1"/>
</dbReference>
<dbReference type="InterPro" id="IPR003661">
    <property type="entry name" value="HisK_dim/P_dom"/>
</dbReference>
<dbReference type="GO" id="GO:0005524">
    <property type="term" value="F:ATP binding"/>
    <property type="evidence" value="ECO:0007669"/>
    <property type="project" value="UniProtKB-KW"/>
</dbReference>
<evidence type="ECO:0000256" key="3">
    <source>
        <dbReference type="ARBA" id="ARBA00012438"/>
    </source>
</evidence>
<keyword evidence="9 17" id="KW-0418">Kinase</keyword>
<gene>
    <name evidence="17" type="ORF">DDZ15_10815</name>
</gene>
<evidence type="ECO:0000256" key="13">
    <source>
        <dbReference type="ARBA" id="ARBA00023136"/>
    </source>
</evidence>
<evidence type="ECO:0000256" key="7">
    <source>
        <dbReference type="ARBA" id="ARBA00022692"/>
    </source>
</evidence>
<dbReference type="CDD" id="cd00082">
    <property type="entry name" value="HisKA"/>
    <property type="match status" value="1"/>
</dbReference>
<dbReference type="GO" id="GO:0000155">
    <property type="term" value="F:phosphorelay sensor kinase activity"/>
    <property type="evidence" value="ECO:0007669"/>
    <property type="project" value="InterPro"/>
</dbReference>